<dbReference type="PANTHER" id="PTHR47628:SF1">
    <property type="entry name" value="ALIPHATIC AMIDASE EXPRESSION-REGULATING PROTEIN"/>
    <property type="match status" value="1"/>
</dbReference>
<keyword evidence="3" id="KW-1185">Reference proteome</keyword>
<proteinExistence type="predicted"/>
<dbReference type="PANTHER" id="PTHR47628">
    <property type="match status" value="1"/>
</dbReference>
<protein>
    <submittedName>
        <fullName evidence="1">Amino acid ABC substrate-binding protein</fullName>
    </submittedName>
    <submittedName>
        <fullName evidence="2">Branched-chain amino acid transport system substrate-binding protein</fullName>
    </submittedName>
</protein>
<dbReference type="EMBL" id="JAFBCY010000002">
    <property type="protein sequence ID" value="MBM7850949.1"/>
    <property type="molecule type" value="Genomic_DNA"/>
</dbReference>
<gene>
    <name evidence="1" type="primary">amiC_1</name>
    <name evidence="1" type="ORF">GCM10008170_00260</name>
    <name evidence="2" type="ORF">JOD31_001174</name>
</gene>
<evidence type="ECO:0000313" key="3">
    <source>
        <dbReference type="Proteomes" id="UP000758856"/>
    </source>
</evidence>
<name>A0A9W6IQV3_9HYPH</name>
<accession>A0A9W6IQV3</accession>
<dbReference type="Proteomes" id="UP000758856">
    <property type="component" value="Unassembled WGS sequence"/>
</dbReference>
<dbReference type="InterPro" id="IPR000709">
    <property type="entry name" value="Leu_Ile_Val-bd"/>
</dbReference>
<dbReference type="CDD" id="cd06357">
    <property type="entry name" value="PBP1_AmiC"/>
    <property type="match status" value="1"/>
</dbReference>
<dbReference type="Proteomes" id="UP001143400">
    <property type="component" value="Unassembled WGS sequence"/>
</dbReference>
<evidence type="ECO:0000313" key="4">
    <source>
        <dbReference type="Proteomes" id="UP001143400"/>
    </source>
</evidence>
<comment type="caution">
    <text evidence="1">The sequence shown here is derived from an EMBL/GenBank/DDBJ whole genome shotgun (WGS) entry which is preliminary data.</text>
</comment>
<reference evidence="1" key="1">
    <citation type="journal article" date="2014" name="Int. J. Syst. Evol. Microbiol.">
        <title>Complete genome sequence of Corynebacterium casei LMG S-19264T (=DSM 44701T), isolated from a smear-ripened cheese.</title>
        <authorList>
            <consortium name="US DOE Joint Genome Institute (JGI-PGF)"/>
            <person name="Walter F."/>
            <person name="Albersmeier A."/>
            <person name="Kalinowski J."/>
            <person name="Ruckert C."/>
        </authorList>
    </citation>
    <scope>NUCLEOTIDE SEQUENCE</scope>
    <source>
        <strain evidence="1">VKM B-1606</strain>
    </source>
</reference>
<dbReference type="PRINTS" id="PR00337">
    <property type="entry name" value="LEUILEVALBP"/>
</dbReference>
<organism evidence="1 4">
    <name type="scientific">Methylopila capsulata</name>
    <dbReference type="NCBI Taxonomy" id="61654"/>
    <lineage>
        <taxon>Bacteria</taxon>
        <taxon>Pseudomonadati</taxon>
        <taxon>Pseudomonadota</taxon>
        <taxon>Alphaproteobacteria</taxon>
        <taxon>Hyphomicrobiales</taxon>
        <taxon>Methylopilaceae</taxon>
        <taxon>Methylopila</taxon>
    </lineage>
</organism>
<dbReference type="InterPro" id="IPR039570">
    <property type="entry name" value="AmiC_PBP1"/>
</dbReference>
<evidence type="ECO:0000313" key="2">
    <source>
        <dbReference type="EMBL" id="MBM7850949.1"/>
    </source>
</evidence>
<evidence type="ECO:0000313" key="1">
    <source>
        <dbReference type="EMBL" id="GLK54007.1"/>
    </source>
</evidence>
<reference evidence="1" key="3">
    <citation type="submission" date="2023-01" db="EMBL/GenBank/DDBJ databases">
        <authorList>
            <person name="Sun Q."/>
            <person name="Evtushenko L."/>
        </authorList>
    </citation>
    <scope>NUCLEOTIDE SEQUENCE</scope>
    <source>
        <strain evidence="1">VKM B-1606</strain>
    </source>
</reference>
<reference evidence="2 3" key="2">
    <citation type="submission" date="2021-01" db="EMBL/GenBank/DDBJ databases">
        <title>Genomic Encyclopedia of Type Strains, Phase IV (KMG-IV): sequencing the most valuable type-strain genomes for metagenomic binning, comparative biology and taxonomic classification.</title>
        <authorList>
            <person name="Goeker M."/>
        </authorList>
    </citation>
    <scope>NUCLEOTIDE SEQUENCE [LARGE SCALE GENOMIC DNA]</scope>
    <source>
        <strain evidence="2 3">DSM 6130</strain>
    </source>
</reference>
<dbReference type="GO" id="GO:0033218">
    <property type="term" value="F:amide binding"/>
    <property type="evidence" value="ECO:0007669"/>
    <property type="project" value="InterPro"/>
</dbReference>
<dbReference type="SUPFAM" id="SSF53822">
    <property type="entry name" value="Periplasmic binding protein-like I"/>
    <property type="match status" value="1"/>
</dbReference>
<dbReference type="Pfam" id="PF13433">
    <property type="entry name" value="Peripla_BP_5"/>
    <property type="match status" value="1"/>
</dbReference>
<dbReference type="GO" id="GO:0006865">
    <property type="term" value="P:amino acid transport"/>
    <property type="evidence" value="ECO:0007669"/>
    <property type="project" value="InterPro"/>
</dbReference>
<dbReference type="EMBL" id="BSFF01000001">
    <property type="protein sequence ID" value="GLK54007.1"/>
    <property type="molecule type" value="Genomic_DNA"/>
</dbReference>
<dbReference type="InterPro" id="IPR028082">
    <property type="entry name" value="Peripla_BP_I"/>
</dbReference>
<dbReference type="Gene3D" id="3.40.50.2300">
    <property type="match status" value="2"/>
</dbReference>
<dbReference type="AlphaFoldDB" id="A0A9W6IQV3"/>
<sequence>MTGEPWRIGVLFSMTGVTANVERAQLNATLLAIDEINAAGGVMGRELQPVVYDGASDPKRFRALAEQLIAADGVRLIFGCYMSSVRKAVLQAVEPFRGLLFYPTLYEGFEYSLQTIYTGAAPNQNAFQLAKYLLARQGPRYLFVGSNYVYPYETNRIMSDFVVQSRGKILDEIYIPLDAAADDLKGVIKRIRKLSPDVIFSTIVGQATPAFYEAYADAGFKPSDMPIASLTTSEADVAEMRPGVAEGHISAATFFSTLGSPAARKFVAAYRQRFGADAPIPSAAEAAYFQVHLAAAALARAGTDDPRRVLAEIMDVEIDAPQGRVRVDAENHHTYLWPRVARLDAKGAFQIVWNPGVRVKPDPYCVTQRLDDWSADFVEPSPGAR</sequence>